<dbReference type="InParanoid" id="A0A2R5FEE1"/>
<protein>
    <submittedName>
        <fullName evidence="1">Uncharacterized protein</fullName>
    </submittedName>
</protein>
<dbReference type="EMBL" id="BEYU01001937">
    <property type="protein sequence ID" value="GBG16345.1"/>
    <property type="molecule type" value="Genomic_DNA"/>
</dbReference>
<organism evidence="1 2">
    <name type="scientific">Hondaea fermentalgiana</name>
    <dbReference type="NCBI Taxonomy" id="2315210"/>
    <lineage>
        <taxon>Eukaryota</taxon>
        <taxon>Sar</taxon>
        <taxon>Stramenopiles</taxon>
        <taxon>Bigyra</taxon>
        <taxon>Labyrinthulomycetes</taxon>
        <taxon>Thraustochytrida</taxon>
        <taxon>Thraustochytriidae</taxon>
        <taxon>Hondaea</taxon>
    </lineage>
</organism>
<evidence type="ECO:0000313" key="1">
    <source>
        <dbReference type="EMBL" id="GBG16345.1"/>
    </source>
</evidence>
<comment type="caution">
    <text evidence="1">The sequence shown here is derived from an EMBL/GenBank/DDBJ whole genome shotgun (WGS) entry which is preliminary data.</text>
</comment>
<reference evidence="1 2" key="1">
    <citation type="submission" date="2017-12" db="EMBL/GenBank/DDBJ databases">
        <title>Sequencing, de novo assembly and annotation of complete genome of a new Thraustochytrid species, strain FCC1311.</title>
        <authorList>
            <person name="Sedici K."/>
            <person name="Godart F."/>
            <person name="Aiese Cigliano R."/>
            <person name="Sanseverino W."/>
            <person name="Barakat M."/>
            <person name="Ortet P."/>
            <person name="Marechal E."/>
            <person name="Cagnac O."/>
            <person name="Amato A."/>
        </authorList>
    </citation>
    <scope>NUCLEOTIDE SEQUENCE [LARGE SCALE GENOMIC DNA]</scope>
</reference>
<proteinExistence type="predicted"/>
<keyword evidence="2" id="KW-1185">Reference proteome</keyword>
<name>A0A2R5FEE1_9STRA</name>
<sequence>MRFLDRAYETKEWFERAIKYSDLTPAYINQMTLAEATRHSNERLAAEQLASLRVETTHYSCSLDDAILEHDNLVKFIKYPHLYGWNPPDNEPPVVLREVNIRAVVARLLLVIALIRTTKAGMGINPSPKIINSTFSNSGLYRLVYDSMGFGLVRHTHVLGVGTFSWHDNNYMENLLPPPHVNALGLDQFIKVLRIADYVSRDKDPHAGISPSWVIV</sequence>
<dbReference type="Proteomes" id="UP000241890">
    <property type="component" value="Unassembled WGS sequence"/>
</dbReference>
<dbReference type="AlphaFoldDB" id="A0A2R5FEE1"/>
<gene>
    <name evidence="1" type="ORF">FCC1311_118202</name>
</gene>
<evidence type="ECO:0000313" key="2">
    <source>
        <dbReference type="Proteomes" id="UP000241890"/>
    </source>
</evidence>
<accession>A0A2R5FEE1</accession>
<feature type="non-terminal residue" evidence="1">
    <location>
        <position position="216"/>
    </location>
</feature>